<feature type="transmembrane region" description="Helical" evidence="8">
    <location>
        <begin position="135"/>
        <end position="159"/>
    </location>
</feature>
<evidence type="ECO:0000256" key="8">
    <source>
        <dbReference type="RuleBase" id="RU363032"/>
    </source>
</evidence>
<comment type="similarity">
    <text evidence="7">Belongs to the binding-protein-dependent transport system permease family. OppBC subfamily.</text>
</comment>
<dbReference type="OrthoDB" id="9805855at2"/>
<feature type="transmembrane region" description="Helical" evidence="8">
    <location>
        <begin position="236"/>
        <end position="258"/>
    </location>
</feature>
<feature type="transmembrane region" description="Helical" evidence="8">
    <location>
        <begin position="100"/>
        <end position="123"/>
    </location>
</feature>
<organism evidence="10 11">
    <name type="scientific">Vibrio xiamenensis</name>
    <dbReference type="NCBI Taxonomy" id="861298"/>
    <lineage>
        <taxon>Bacteria</taxon>
        <taxon>Pseudomonadati</taxon>
        <taxon>Pseudomonadota</taxon>
        <taxon>Gammaproteobacteria</taxon>
        <taxon>Vibrionales</taxon>
        <taxon>Vibrionaceae</taxon>
        <taxon>Vibrio</taxon>
    </lineage>
</organism>
<dbReference type="AlphaFoldDB" id="A0A1G8FZJ6"/>
<evidence type="ECO:0000256" key="1">
    <source>
        <dbReference type="ARBA" id="ARBA00004651"/>
    </source>
</evidence>
<dbReference type="RefSeq" id="WP_093278574.1">
    <property type="nucleotide sequence ID" value="NZ_FNDD01000033.1"/>
</dbReference>
<evidence type="ECO:0000256" key="2">
    <source>
        <dbReference type="ARBA" id="ARBA00022448"/>
    </source>
</evidence>
<dbReference type="Proteomes" id="UP000198854">
    <property type="component" value="Unassembled WGS sequence"/>
</dbReference>
<dbReference type="InterPro" id="IPR045621">
    <property type="entry name" value="BPD_transp_1_N"/>
</dbReference>
<evidence type="ECO:0000256" key="3">
    <source>
        <dbReference type="ARBA" id="ARBA00022475"/>
    </source>
</evidence>
<dbReference type="PANTHER" id="PTHR43163">
    <property type="entry name" value="DIPEPTIDE TRANSPORT SYSTEM PERMEASE PROTEIN DPPB-RELATED"/>
    <property type="match status" value="1"/>
</dbReference>
<name>A0A1G8FZJ6_9VIBR</name>
<dbReference type="InterPro" id="IPR035906">
    <property type="entry name" value="MetI-like_sf"/>
</dbReference>
<dbReference type="Pfam" id="PF00528">
    <property type="entry name" value="BPD_transp_1"/>
    <property type="match status" value="1"/>
</dbReference>
<feature type="transmembrane region" description="Helical" evidence="8">
    <location>
        <begin position="285"/>
        <end position="308"/>
    </location>
</feature>
<evidence type="ECO:0000259" key="9">
    <source>
        <dbReference type="PROSITE" id="PS50928"/>
    </source>
</evidence>
<keyword evidence="6 8" id="KW-0472">Membrane</keyword>
<evidence type="ECO:0000313" key="11">
    <source>
        <dbReference type="Proteomes" id="UP000198854"/>
    </source>
</evidence>
<evidence type="ECO:0000256" key="7">
    <source>
        <dbReference type="ARBA" id="ARBA00024202"/>
    </source>
</evidence>
<feature type="domain" description="ABC transmembrane type-1" evidence="9">
    <location>
        <begin position="96"/>
        <end position="301"/>
    </location>
</feature>
<evidence type="ECO:0000256" key="5">
    <source>
        <dbReference type="ARBA" id="ARBA00022989"/>
    </source>
</evidence>
<gene>
    <name evidence="10" type="ORF">SAMN04488136_13349</name>
</gene>
<feature type="transmembrane region" description="Helical" evidence="8">
    <location>
        <begin position="179"/>
        <end position="197"/>
    </location>
</feature>
<dbReference type="Pfam" id="PF19300">
    <property type="entry name" value="BPD_transp_1_N"/>
    <property type="match status" value="1"/>
</dbReference>
<evidence type="ECO:0000256" key="6">
    <source>
        <dbReference type="ARBA" id="ARBA00023136"/>
    </source>
</evidence>
<feature type="transmembrane region" description="Helical" evidence="8">
    <location>
        <begin position="12"/>
        <end position="31"/>
    </location>
</feature>
<sequence>MTPTYLVKRLLLVVYTLLVVSMLVFGITQILPADAAVTMLGQNATPEALAALREQLGLNQSIWSQYWHWFSHVLELDFGTSMRTGQPVAGAMFDALGRSLLLAVLSLSLMLIIAIPLGVWAALKRGKAADLVVSFFSYIGVSFPEFVTATLLMLLFSNYWHLLPATGYVPLGEDFVDGLLHLILPAITVSMILVAHVSRMVRSEMVDVMKTDYIRAATLKGLSRRRVIFRHGLRNGLLPTITIVALDVGYLLGGIVVVEEIFAIPGIGRALIVAVTSRDLPSIQAGVMILATTYCVVNFLADLAYAWLDRRIQFS</sequence>
<protein>
    <submittedName>
        <fullName evidence="10">Peptide/nickel transport system permease protein</fullName>
    </submittedName>
</protein>
<keyword evidence="4 8" id="KW-0812">Transmembrane</keyword>
<keyword evidence="11" id="KW-1185">Reference proteome</keyword>
<keyword evidence="3" id="KW-1003">Cell membrane</keyword>
<accession>A0A1G8FZJ6</accession>
<keyword evidence="2 8" id="KW-0813">Transport</keyword>
<dbReference type="GO" id="GO:0005886">
    <property type="term" value="C:plasma membrane"/>
    <property type="evidence" value="ECO:0007669"/>
    <property type="project" value="UniProtKB-SubCell"/>
</dbReference>
<dbReference type="CDD" id="cd06261">
    <property type="entry name" value="TM_PBP2"/>
    <property type="match status" value="1"/>
</dbReference>
<dbReference type="SUPFAM" id="SSF161098">
    <property type="entry name" value="MetI-like"/>
    <property type="match status" value="1"/>
</dbReference>
<dbReference type="Gene3D" id="1.10.3720.10">
    <property type="entry name" value="MetI-like"/>
    <property type="match status" value="1"/>
</dbReference>
<reference evidence="10 11" key="1">
    <citation type="submission" date="2016-10" db="EMBL/GenBank/DDBJ databases">
        <authorList>
            <person name="de Groot N.N."/>
        </authorList>
    </citation>
    <scope>NUCLEOTIDE SEQUENCE [LARGE SCALE GENOMIC DNA]</scope>
    <source>
        <strain evidence="10 11">CGMCC 1.10228</strain>
    </source>
</reference>
<dbReference type="PANTHER" id="PTHR43163:SF6">
    <property type="entry name" value="DIPEPTIDE TRANSPORT SYSTEM PERMEASE PROTEIN DPPB-RELATED"/>
    <property type="match status" value="1"/>
</dbReference>
<evidence type="ECO:0000256" key="4">
    <source>
        <dbReference type="ARBA" id="ARBA00022692"/>
    </source>
</evidence>
<keyword evidence="5 8" id="KW-1133">Transmembrane helix</keyword>
<dbReference type="STRING" id="861298.SAMN04488136_13349"/>
<proteinExistence type="inferred from homology"/>
<dbReference type="PROSITE" id="PS50928">
    <property type="entry name" value="ABC_TM1"/>
    <property type="match status" value="1"/>
</dbReference>
<dbReference type="GO" id="GO:0071916">
    <property type="term" value="F:dipeptide transmembrane transporter activity"/>
    <property type="evidence" value="ECO:0007669"/>
    <property type="project" value="TreeGrafter"/>
</dbReference>
<dbReference type="EMBL" id="FNDD01000033">
    <property type="protein sequence ID" value="SDH87543.1"/>
    <property type="molecule type" value="Genomic_DNA"/>
</dbReference>
<evidence type="ECO:0000313" key="10">
    <source>
        <dbReference type="EMBL" id="SDH87543.1"/>
    </source>
</evidence>
<comment type="subcellular location">
    <subcellularLocation>
        <location evidence="1 8">Cell membrane</location>
        <topology evidence="1 8">Multi-pass membrane protein</topology>
    </subcellularLocation>
</comment>
<dbReference type="InterPro" id="IPR000515">
    <property type="entry name" value="MetI-like"/>
</dbReference>